<accession>A0A1G8ULZ6</accession>
<sequence length="83" mass="9335">MLFTIDARLDHSPNQLTVFHTLTGRPVLHLNESELREMLEAGDICMQELTSNDSGTLQSLAWELLLFQSASHTRHSSLSSFHA</sequence>
<evidence type="ECO:0000313" key="1">
    <source>
        <dbReference type="EMBL" id="SDJ54517.1"/>
    </source>
</evidence>
<dbReference type="AlphaFoldDB" id="A0A1G8ULZ6"/>
<proteinExistence type="predicted"/>
<dbReference type="EMBL" id="FNEM01000009">
    <property type="protein sequence ID" value="SDJ54517.1"/>
    <property type="molecule type" value="Genomic_DNA"/>
</dbReference>
<evidence type="ECO:0000313" key="2">
    <source>
        <dbReference type="Proteomes" id="UP000199527"/>
    </source>
</evidence>
<name>A0A1G8ULZ6_9GAMM</name>
<dbReference type="Proteomes" id="UP000199527">
    <property type="component" value="Unassembled WGS sequence"/>
</dbReference>
<dbReference type="RefSeq" id="WP_090365503.1">
    <property type="nucleotide sequence ID" value="NZ_FNEM01000009.1"/>
</dbReference>
<keyword evidence="2" id="KW-1185">Reference proteome</keyword>
<organism evidence="1 2">
    <name type="scientific">Ferrimonas sediminum</name>
    <dbReference type="NCBI Taxonomy" id="718193"/>
    <lineage>
        <taxon>Bacteria</taxon>
        <taxon>Pseudomonadati</taxon>
        <taxon>Pseudomonadota</taxon>
        <taxon>Gammaproteobacteria</taxon>
        <taxon>Alteromonadales</taxon>
        <taxon>Ferrimonadaceae</taxon>
        <taxon>Ferrimonas</taxon>
    </lineage>
</organism>
<reference evidence="2" key="1">
    <citation type="submission" date="2016-10" db="EMBL/GenBank/DDBJ databases">
        <authorList>
            <person name="Varghese N."/>
            <person name="Submissions S."/>
        </authorList>
    </citation>
    <scope>NUCLEOTIDE SEQUENCE [LARGE SCALE GENOMIC DNA]</scope>
    <source>
        <strain evidence="2">DSM 23317</strain>
    </source>
</reference>
<gene>
    <name evidence="1" type="ORF">SAMN04488540_109126</name>
</gene>
<protein>
    <submittedName>
        <fullName evidence="1">Uncharacterized protein</fullName>
    </submittedName>
</protein>
<dbReference type="OrthoDB" id="6400925at2"/>